<organism evidence="1 2">
    <name type="scientific">Nonomuraea insulae</name>
    <dbReference type="NCBI Taxonomy" id="1616787"/>
    <lineage>
        <taxon>Bacteria</taxon>
        <taxon>Bacillati</taxon>
        <taxon>Actinomycetota</taxon>
        <taxon>Actinomycetes</taxon>
        <taxon>Streptosporangiales</taxon>
        <taxon>Streptosporangiaceae</taxon>
        <taxon>Nonomuraea</taxon>
    </lineage>
</organism>
<keyword evidence="2" id="KW-1185">Reference proteome</keyword>
<evidence type="ECO:0000313" key="2">
    <source>
        <dbReference type="Proteomes" id="UP001596058"/>
    </source>
</evidence>
<protein>
    <recommendedName>
        <fullName evidence="3">Thioredoxin domain-containing protein</fullName>
    </recommendedName>
</protein>
<accession>A0ABW1CFZ0</accession>
<proteinExistence type="predicted"/>
<dbReference type="RefSeq" id="WP_379513112.1">
    <property type="nucleotide sequence ID" value="NZ_JBHSPA010000010.1"/>
</dbReference>
<evidence type="ECO:0008006" key="3">
    <source>
        <dbReference type="Google" id="ProtNLM"/>
    </source>
</evidence>
<name>A0ABW1CFZ0_9ACTN</name>
<gene>
    <name evidence="1" type="ORF">ACFPZ3_06930</name>
</gene>
<dbReference type="Proteomes" id="UP001596058">
    <property type="component" value="Unassembled WGS sequence"/>
</dbReference>
<evidence type="ECO:0000313" key="1">
    <source>
        <dbReference type="EMBL" id="MFC5823578.1"/>
    </source>
</evidence>
<sequence>MTILFSLALVLLTAAVALLFAMMGELASRVPAPAPATRPVNGVLMGATAHEWPSGLAPTDERPMLLVLSTACASCEALATGLAAHQVRDSVGVVVSTGSTESGEDFVARHSLGGLPHFIDPGGKWVAGNFGVRISPAALRFVDGRLSEAYTFSDLAALSSEEVHDHA</sequence>
<comment type="caution">
    <text evidence="1">The sequence shown here is derived from an EMBL/GenBank/DDBJ whole genome shotgun (WGS) entry which is preliminary data.</text>
</comment>
<reference evidence="2" key="1">
    <citation type="journal article" date="2019" name="Int. J. Syst. Evol. Microbiol.">
        <title>The Global Catalogue of Microorganisms (GCM) 10K type strain sequencing project: providing services to taxonomists for standard genome sequencing and annotation.</title>
        <authorList>
            <consortium name="The Broad Institute Genomics Platform"/>
            <consortium name="The Broad Institute Genome Sequencing Center for Infectious Disease"/>
            <person name="Wu L."/>
            <person name="Ma J."/>
        </authorList>
    </citation>
    <scope>NUCLEOTIDE SEQUENCE [LARGE SCALE GENOMIC DNA]</scope>
    <source>
        <strain evidence="2">CCUG 53903</strain>
    </source>
</reference>
<dbReference type="EMBL" id="JBHSPA010000010">
    <property type="protein sequence ID" value="MFC5823578.1"/>
    <property type="molecule type" value="Genomic_DNA"/>
</dbReference>